<name>A0A061SXZ4_9RHOB</name>
<dbReference type="InterPro" id="IPR011010">
    <property type="entry name" value="DNA_brk_join_enz"/>
</dbReference>
<organism evidence="2 3">
    <name type="scientific">Sulfitobacter mediterraneus</name>
    <dbReference type="NCBI Taxonomy" id="83219"/>
    <lineage>
        <taxon>Bacteria</taxon>
        <taxon>Pseudomonadati</taxon>
        <taxon>Pseudomonadota</taxon>
        <taxon>Alphaproteobacteria</taxon>
        <taxon>Rhodobacterales</taxon>
        <taxon>Roseobacteraceae</taxon>
        <taxon>Sulfitobacter</taxon>
    </lineage>
</organism>
<evidence type="ECO:0000256" key="1">
    <source>
        <dbReference type="ARBA" id="ARBA00023172"/>
    </source>
</evidence>
<dbReference type="Proteomes" id="UP000027337">
    <property type="component" value="Unassembled WGS sequence"/>
</dbReference>
<dbReference type="GO" id="GO:0003677">
    <property type="term" value="F:DNA binding"/>
    <property type="evidence" value="ECO:0007669"/>
    <property type="project" value="InterPro"/>
</dbReference>
<keyword evidence="1" id="KW-0233">DNA recombination</keyword>
<accession>A0A061SXZ4</accession>
<dbReference type="STRING" id="83219.PM02_00160"/>
<dbReference type="InterPro" id="IPR013762">
    <property type="entry name" value="Integrase-like_cat_sf"/>
</dbReference>
<dbReference type="GO" id="GO:0015074">
    <property type="term" value="P:DNA integration"/>
    <property type="evidence" value="ECO:0007669"/>
    <property type="project" value="InterPro"/>
</dbReference>
<dbReference type="AlphaFoldDB" id="A0A061SXZ4"/>
<proteinExistence type="predicted"/>
<comment type="caution">
    <text evidence="2">The sequence shown here is derived from an EMBL/GenBank/DDBJ whole genome shotgun (WGS) entry which is preliminary data.</text>
</comment>
<dbReference type="EMBL" id="JEMU01000001">
    <property type="protein sequence ID" value="KAJ05035.1"/>
    <property type="molecule type" value="Genomic_DNA"/>
</dbReference>
<dbReference type="SUPFAM" id="SSF56349">
    <property type="entry name" value="DNA breaking-rejoining enzymes"/>
    <property type="match status" value="1"/>
</dbReference>
<dbReference type="GO" id="GO:0006310">
    <property type="term" value="P:DNA recombination"/>
    <property type="evidence" value="ECO:0007669"/>
    <property type="project" value="UniProtKB-KW"/>
</dbReference>
<reference evidence="2 3" key="1">
    <citation type="journal article" date="2014" name="Genome Announc.">
        <title>Draft Genome Sequences of Two Isolates of the Roseobacter Group, Sulfitobacter sp. Strains 3SOLIMAR09 and 1FIGIMAR09, from Harbors of Mallorca Island (Mediterranean Sea).</title>
        <authorList>
            <person name="Mas-Llado M."/>
            <person name="Pina-Villalonga J.M."/>
            <person name="Brunet-Galmes I."/>
            <person name="Nogales B."/>
            <person name="Bosch R."/>
        </authorList>
    </citation>
    <scope>NUCLEOTIDE SEQUENCE [LARGE SCALE GENOMIC DNA]</scope>
    <source>
        <strain evidence="2 3">1FIGIMAR09</strain>
    </source>
</reference>
<evidence type="ECO:0000313" key="3">
    <source>
        <dbReference type="Proteomes" id="UP000027337"/>
    </source>
</evidence>
<keyword evidence="3" id="KW-1185">Reference proteome</keyword>
<gene>
    <name evidence="2" type="ORF">PM02_00160</name>
</gene>
<protein>
    <submittedName>
        <fullName evidence="2">Uncharacterized protein</fullName>
    </submittedName>
</protein>
<sequence>MAVGTEIERRNNAMFALAMITGVRAGAAASLRLKHINLVDGYVCQDGREENTRGGKTTTAWFSRRILTSWPISFTGSRT</sequence>
<evidence type="ECO:0000313" key="2">
    <source>
        <dbReference type="EMBL" id="KAJ05035.1"/>
    </source>
</evidence>
<dbReference type="Gene3D" id="1.10.443.10">
    <property type="entry name" value="Intergrase catalytic core"/>
    <property type="match status" value="1"/>
</dbReference>